<accession>A0A2T2NC91</accession>
<keyword evidence="9" id="KW-1185">Reference proteome</keyword>
<evidence type="ECO:0000313" key="8">
    <source>
        <dbReference type="EMBL" id="PSN63044.1"/>
    </source>
</evidence>
<dbReference type="CDD" id="cd12148">
    <property type="entry name" value="fungal_TF_MHR"/>
    <property type="match status" value="1"/>
</dbReference>
<dbReference type="PANTHER" id="PTHR47338:SF10">
    <property type="entry name" value="TRANSCRIPTION FACTOR DOMAIN-CONTAINING PROTEIN-RELATED"/>
    <property type="match status" value="1"/>
</dbReference>
<dbReference type="Gene3D" id="4.10.240.10">
    <property type="entry name" value="Zn(2)-C6 fungal-type DNA-binding domain"/>
    <property type="match status" value="1"/>
</dbReference>
<gene>
    <name evidence="8" type="ORF">BS50DRAFT_558840</name>
</gene>
<dbReference type="EMBL" id="KZ678140">
    <property type="protein sequence ID" value="PSN63044.1"/>
    <property type="molecule type" value="Genomic_DNA"/>
</dbReference>
<evidence type="ECO:0000256" key="2">
    <source>
        <dbReference type="ARBA" id="ARBA00022723"/>
    </source>
</evidence>
<dbReference type="InterPro" id="IPR007219">
    <property type="entry name" value="XnlR_reg_dom"/>
</dbReference>
<dbReference type="CDD" id="cd00067">
    <property type="entry name" value="GAL4"/>
    <property type="match status" value="1"/>
</dbReference>
<sequence>MFPQSSRRQQKGRAAGSSRHTRSHLACNSCRRKKTRWLACICPFRLKFPADVIVNSDRALPSCLSCTKLQQHCTYPAKRLKPGPKLDPCNAAGRNRYIEANVRRQGSTADCVDNNDNVSAASTVDAERLVRDGPSSYKSSSNIETNFAKAVNLSSLIHPGHEAYSHPSSLGGDVPASASLLSLIGTEFLLVEACEALDMTIYDFQRLTDLYFENMTVFSLFHQPSFGQKIQNIRESVNLQALFASMFSFAVRFDTLSSTQNATGMEKHADSSRFLRKALALIEQSLKETADQPPSLCLLQAMTIATYCQLTNGVRGQAWRLVGSCVRLAYEANLHLIDYEAHVENFKIGRDLARWTAEEERRRCWWAIWELDSFASTIRRCPTAIDWSMIDTYLPVQDKFWFNNHYQPSCFLEPEPVNRYKMLLKHGNENPNAWLIVINSIMRNAQVLLKGNLQGILVSLNPHDHPEQLIHYFRNSFCRRKTAEESAKLRTLIRSLDDLMERMPVSLKFQGESLDFGVNNQGDTVDIERKRLHSTKFTVYLAVQLARFMIYHHYAFEETTSGSIFADNCDGLSSSSQNPEESAHGLQTCLRVADDIYALVSKSSRYHFKYVSSFLGSTIWLAASLQVLRKTFAIDERNDEIASKYNLLRTTCEQFTEFWQIPLVLLENLDSLESRLRRFRESPPARAGVQETYRAPETQFQQQRSLAKSGQQLNSTNERPFSSLGYNEFVQLTHSRSNTPKSSEPDDGCSGSQFLSFSNQCPTRNANTAISWDDTVLNLFAFEYQYHDFSIPDDREVINDEGGEQEINNSIA</sequence>
<proteinExistence type="predicted"/>
<feature type="domain" description="Xylanolytic transcriptional activator regulatory" evidence="7">
    <location>
        <begin position="318"/>
        <end position="401"/>
    </location>
</feature>
<organism evidence="8 9">
    <name type="scientific">Corynespora cassiicola Philippines</name>
    <dbReference type="NCBI Taxonomy" id="1448308"/>
    <lineage>
        <taxon>Eukaryota</taxon>
        <taxon>Fungi</taxon>
        <taxon>Dikarya</taxon>
        <taxon>Ascomycota</taxon>
        <taxon>Pezizomycotina</taxon>
        <taxon>Dothideomycetes</taxon>
        <taxon>Pleosporomycetidae</taxon>
        <taxon>Pleosporales</taxon>
        <taxon>Corynesporascaceae</taxon>
        <taxon>Corynespora</taxon>
    </lineage>
</organism>
<dbReference type="GO" id="GO:0006351">
    <property type="term" value="P:DNA-templated transcription"/>
    <property type="evidence" value="ECO:0007669"/>
    <property type="project" value="InterPro"/>
</dbReference>
<evidence type="ECO:0000259" key="7">
    <source>
        <dbReference type="SMART" id="SM00906"/>
    </source>
</evidence>
<keyword evidence="4" id="KW-0804">Transcription</keyword>
<dbReference type="InterPro" id="IPR001138">
    <property type="entry name" value="Zn2Cys6_DnaBD"/>
</dbReference>
<dbReference type="OrthoDB" id="3800580at2759"/>
<dbReference type="GO" id="GO:0005634">
    <property type="term" value="C:nucleus"/>
    <property type="evidence" value="ECO:0007669"/>
    <property type="project" value="UniProtKB-SubCell"/>
</dbReference>
<dbReference type="GO" id="GO:0000981">
    <property type="term" value="F:DNA-binding transcription factor activity, RNA polymerase II-specific"/>
    <property type="evidence" value="ECO:0007669"/>
    <property type="project" value="InterPro"/>
</dbReference>
<feature type="region of interest" description="Disordered" evidence="6">
    <location>
        <begin position="1"/>
        <end position="20"/>
    </location>
</feature>
<dbReference type="STRING" id="1448308.A0A2T2NC91"/>
<dbReference type="PANTHER" id="PTHR47338">
    <property type="entry name" value="ZN(II)2CYS6 TRANSCRIPTION FACTOR (EUROFUNG)-RELATED"/>
    <property type="match status" value="1"/>
</dbReference>
<dbReference type="InterPro" id="IPR036864">
    <property type="entry name" value="Zn2-C6_fun-type_DNA-bd_sf"/>
</dbReference>
<dbReference type="Pfam" id="PF04082">
    <property type="entry name" value="Fungal_trans"/>
    <property type="match status" value="1"/>
</dbReference>
<keyword evidence="5" id="KW-0539">Nucleus</keyword>
<protein>
    <recommendedName>
        <fullName evidence="7">Xylanolytic transcriptional activator regulatory domain-containing protein</fullName>
    </recommendedName>
</protein>
<dbReference type="GO" id="GO:0008270">
    <property type="term" value="F:zinc ion binding"/>
    <property type="evidence" value="ECO:0007669"/>
    <property type="project" value="InterPro"/>
</dbReference>
<evidence type="ECO:0000256" key="6">
    <source>
        <dbReference type="SAM" id="MobiDB-lite"/>
    </source>
</evidence>
<dbReference type="SMART" id="SM00906">
    <property type="entry name" value="Fungal_trans"/>
    <property type="match status" value="1"/>
</dbReference>
<evidence type="ECO:0000256" key="4">
    <source>
        <dbReference type="ARBA" id="ARBA00023163"/>
    </source>
</evidence>
<dbReference type="GO" id="GO:0003677">
    <property type="term" value="F:DNA binding"/>
    <property type="evidence" value="ECO:0007669"/>
    <property type="project" value="InterPro"/>
</dbReference>
<evidence type="ECO:0000256" key="3">
    <source>
        <dbReference type="ARBA" id="ARBA00023015"/>
    </source>
</evidence>
<dbReference type="InterPro" id="IPR050815">
    <property type="entry name" value="TF_fung"/>
</dbReference>
<dbReference type="AlphaFoldDB" id="A0A2T2NC91"/>
<evidence type="ECO:0000256" key="1">
    <source>
        <dbReference type="ARBA" id="ARBA00004123"/>
    </source>
</evidence>
<comment type="subcellular location">
    <subcellularLocation>
        <location evidence="1">Nucleus</location>
    </subcellularLocation>
</comment>
<evidence type="ECO:0000256" key="5">
    <source>
        <dbReference type="ARBA" id="ARBA00023242"/>
    </source>
</evidence>
<dbReference type="Proteomes" id="UP000240883">
    <property type="component" value="Unassembled WGS sequence"/>
</dbReference>
<name>A0A2T2NC91_CORCC</name>
<evidence type="ECO:0000313" key="9">
    <source>
        <dbReference type="Proteomes" id="UP000240883"/>
    </source>
</evidence>
<keyword evidence="3" id="KW-0805">Transcription regulation</keyword>
<keyword evidence="2" id="KW-0479">Metal-binding</keyword>
<reference evidence="8 9" key="1">
    <citation type="journal article" date="2018" name="Front. Microbiol.">
        <title>Genome-Wide Analysis of Corynespora cassiicola Leaf Fall Disease Putative Effectors.</title>
        <authorList>
            <person name="Lopez D."/>
            <person name="Ribeiro S."/>
            <person name="Label P."/>
            <person name="Fumanal B."/>
            <person name="Venisse J.S."/>
            <person name="Kohler A."/>
            <person name="de Oliveira R.R."/>
            <person name="Labutti K."/>
            <person name="Lipzen A."/>
            <person name="Lail K."/>
            <person name="Bauer D."/>
            <person name="Ohm R.A."/>
            <person name="Barry K.W."/>
            <person name="Spatafora J."/>
            <person name="Grigoriev I.V."/>
            <person name="Martin F.M."/>
            <person name="Pujade-Renaud V."/>
        </authorList>
    </citation>
    <scope>NUCLEOTIDE SEQUENCE [LARGE SCALE GENOMIC DNA]</scope>
    <source>
        <strain evidence="8 9">Philippines</strain>
    </source>
</reference>